<organism evidence="2 3">
    <name type="scientific">Protea cynaroides</name>
    <dbReference type="NCBI Taxonomy" id="273540"/>
    <lineage>
        <taxon>Eukaryota</taxon>
        <taxon>Viridiplantae</taxon>
        <taxon>Streptophyta</taxon>
        <taxon>Embryophyta</taxon>
        <taxon>Tracheophyta</taxon>
        <taxon>Spermatophyta</taxon>
        <taxon>Magnoliopsida</taxon>
        <taxon>Proteales</taxon>
        <taxon>Proteaceae</taxon>
        <taxon>Protea</taxon>
    </lineage>
</organism>
<gene>
    <name evidence="2" type="ORF">NE237_017628</name>
</gene>
<evidence type="ECO:0000313" key="3">
    <source>
        <dbReference type="Proteomes" id="UP001141806"/>
    </source>
</evidence>
<name>A0A9Q0K8D5_9MAGN</name>
<dbReference type="PANTHER" id="PTHR31175">
    <property type="entry name" value="AUXIN-RESPONSIVE FAMILY PROTEIN"/>
    <property type="match status" value="1"/>
</dbReference>
<dbReference type="Proteomes" id="UP001141806">
    <property type="component" value="Unassembled WGS sequence"/>
</dbReference>
<proteinExistence type="inferred from homology"/>
<sequence length="108" mass="12147">MNPKGLVEMVKRWHKLAVLGTKRVFFSRSAERMVSDKGHFAVYAGDGSRFEVPLHFLQEPIFIELLKMRATEFGFGCNGPIMLPCDGDLVDSVLSHLRYGQKALCCSL</sequence>
<accession>A0A9Q0K8D5</accession>
<dbReference type="EMBL" id="JAMYWD010000007">
    <property type="protein sequence ID" value="KAJ4965779.1"/>
    <property type="molecule type" value="Genomic_DNA"/>
</dbReference>
<dbReference type="InterPro" id="IPR003676">
    <property type="entry name" value="SAUR_fam"/>
</dbReference>
<protein>
    <recommendedName>
        <fullName evidence="4">SAUR family protein</fullName>
    </recommendedName>
</protein>
<reference evidence="2" key="1">
    <citation type="journal article" date="2023" name="Plant J.">
        <title>The genome of the king protea, Protea cynaroides.</title>
        <authorList>
            <person name="Chang J."/>
            <person name="Duong T.A."/>
            <person name="Schoeman C."/>
            <person name="Ma X."/>
            <person name="Roodt D."/>
            <person name="Barker N."/>
            <person name="Li Z."/>
            <person name="Van de Peer Y."/>
            <person name="Mizrachi E."/>
        </authorList>
    </citation>
    <scope>NUCLEOTIDE SEQUENCE</scope>
    <source>
        <tissue evidence="2">Young leaves</tissue>
    </source>
</reference>
<evidence type="ECO:0008006" key="4">
    <source>
        <dbReference type="Google" id="ProtNLM"/>
    </source>
</evidence>
<dbReference type="GO" id="GO:0009733">
    <property type="term" value="P:response to auxin"/>
    <property type="evidence" value="ECO:0007669"/>
    <property type="project" value="InterPro"/>
</dbReference>
<keyword evidence="3" id="KW-1185">Reference proteome</keyword>
<dbReference type="PANTHER" id="PTHR31175:SF120">
    <property type="entry name" value="OS09G0547100 PROTEIN"/>
    <property type="match status" value="1"/>
</dbReference>
<comment type="similarity">
    <text evidence="1">Belongs to the ARG7 family.</text>
</comment>
<comment type="caution">
    <text evidence="2">The sequence shown here is derived from an EMBL/GenBank/DDBJ whole genome shotgun (WGS) entry which is preliminary data.</text>
</comment>
<dbReference type="OrthoDB" id="1904727at2759"/>
<dbReference type="AlphaFoldDB" id="A0A9Q0K8D5"/>
<evidence type="ECO:0000256" key="1">
    <source>
        <dbReference type="ARBA" id="ARBA00006974"/>
    </source>
</evidence>
<dbReference type="Pfam" id="PF02519">
    <property type="entry name" value="Auxin_inducible"/>
    <property type="match status" value="1"/>
</dbReference>
<evidence type="ECO:0000313" key="2">
    <source>
        <dbReference type="EMBL" id="KAJ4965779.1"/>
    </source>
</evidence>